<comment type="caution">
    <text evidence="2">The sequence shown here is derived from an EMBL/GenBank/DDBJ whole genome shotgun (WGS) entry which is preliminary data.</text>
</comment>
<sequence>MGADVLAERAKIAAGTLQRWAEVPPAEWQTALQHLAMLLSTGSHQPAEAARAAGAVTSLAALLQLPPSQLPHETARRVAWALELLVNGSPDAAREVSVTATPAIASRLAAALTAAGAAGAGRVDAGVEPSRDEELLLADQLTAVLGSTAAWGPEHQGTLLAQGAAAPVLQLLLATVDAACSPQAAPEELRGSQTESMAIEPQQQQQTPQQAAESPATRCCATALWALGMLVRGRGEEALQLTLQPALLTGLRRMLLQPSTSPSLLREAAWLLAFISAAGGPDAAAALVEGGGLLPGLLLSTMRYAQRAAAFSSDDPAASEAAQPLHQALLPLLAALANLAAEPRQTPLVLAELQAARPLPATPPAASGGSAGPPPAAAGHDVVSASGMQAVVACLGGRVGHRGVVRGAAALAAALAWGACRSGSVTLDAVRSALGDAGVVGALVEVLRSAALDIRKEAAAALTSLCQGAAAAEGGGVPGSGGAAVAGPDTLDMLRSLGIHKGRDEHGVLAAFLGLLRSPDADAVHAGLRFVTLVLGGLKRGPQLVESLDGIDALEAVQYGTSGCRVPELQAWAEELVDLHYGEEYGEGDDEDGDEIEGM</sequence>
<gene>
    <name evidence="2" type="ORF">GPECTOR_1g379</name>
</gene>
<feature type="region of interest" description="Disordered" evidence="1">
    <location>
        <begin position="184"/>
        <end position="214"/>
    </location>
</feature>
<dbReference type="PANTHER" id="PTHR11667:SF27">
    <property type="entry name" value="ADENYLATE KINASE"/>
    <property type="match status" value="1"/>
</dbReference>
<reference evidence="3" key="1">
    <citation type="journal article" date="2016" name="Nat. Commun.">
        <title>The Gonium pectorale genome demonstrates co-option of cell cycle regulation during the evolution of multicellularity.</title>
        <authorList>
            <person name="Hanschen E.R."/>
            <person name="Marriage T.N."/>
            <person name="Ferris P.J."/>
            <person name="Hamaji T."/>
            <person name="Toyoda A."/>
            <person name="Fujiyama A."/>
            <person name="Neme R."/>
            <person name="Noguchi H."/>
            <person name="Minakuchi Y."/>
            <person name="Suzuki M."/>
            <person name="Kawai-Toyooka H."/>
            <person name="Smith D.R."/>
            <person name="Sparks H."/>
            <person name="Anderson J."/>
            <person name="Bakaric R."/>
            <person name="Luria V."/>
            <person name="Karger A."/>
            <person name="Kirschner M.W."/>
            <person name="Durand P.M."/>
            <person name="Michod R.E."/>
            <person name="Nozaki H."/>
            <person name="Olson B.J."/>
        </authorList>
    </citation>
    <scope>NUCLEOTIDE SEQUENCE [LARGE SCALE GENOMIC DNA]</scope>
    <source>
        <strain evidence="3">NIES-2863</strain>
    </source>
</reference>
<dbReference type="Pfam" id="PF00514">
    <property type="entry name" value="Arm"/>
    <property type="match status" value="1"/>
</dbReference>
<feature type="compositionally biased region" description="Low complexity" evidence="1">
    <location>
        <begin position="200"/>
        <end position="214"/>
    </location>
</feature>
<dbReference type="STRING" id="33097.A0A150H312"/>
<evidence type="ECO:0000256" key="1">
    <source>
        <dbReference type="SAM" id="MobiDB-lite"/>
    </source>
</evidence>
<accession>A0A150H312</accession>
<keyword evidence="3" id="KW-1185">Reference proteome</keyword>
<dbReference type="SMART" id="SM00185">
    <property type="entry name" value="ARM"/>
    <property type="match status" value="3"/>
</dbReference>
<dbReference type="SUPFAM" id="SSF48371">
    <property type="entry name" value="ARM repeat"/>
    <property type="match status" value="1"/>
</dbReference>
<dbReference type="InterPro" id="IPR000225">
    <property type="entry name" value="Armadillo"/>
</dbReference>
<organism evidence="2 3">
    <name type="scientific">Gonium pectorale</name>
    <name type="common">Green alga</name>
    <dbReference type="NCBI Taxonomy" id="33097"/>
    <lineage>
        <taxon>Eukaryota</taxon>
        <taxon>Viridiplantae</taxon>
        <taxon>Chlorophyta</taxon>
        <taxon>core chlorophytes</taxon>
        <taxon>Chlorophyceae</taxon>
        <taxon>CS clade</taxon>
        <taxon>Chlamydomonadales</taxon>
        <taxon>Volvocaceae</taxon>
        <taxon>Gonium</taxon>
    </lineage>
</organism>
<dbReference type="EMBL" id="LSYV01000002">
    <property type="protein sequence ID" value="KXZ56425.1"/>
    <property type="molecule type" value="Genomic_DNA"/>
</dbReference>
<proteinExistence type="predicted"/>
<protein>
    <recommendedName>
        <fullName evidence="4">Importin N-terminal domain-containing protein</fullName>
    </recommendedName>
</protein>
<evidence type="ECO:0000313" key="3">
    <source>
        <dbReference type="Proteomes" id="UP000075714"/>
    </source>
</evidence>
<dbReference type="OrthoDB" id="29145at2759"/>
<dbReference type="Gene3D" id="1.25.10.10">
    <property type="entry name" value="Leucine-rich Repeat Variant"/>
    <property type="match status" value="1"/>
</dbReference>
<evidence type="ECO:0008006" key="4">
    <source>
        <dbReference type="Google" id="ProtNLM"/>
    </source>
</evidence>
<dbReference type="PANTHER" id="PTHR11667">
    <property type="match status" value="1"/>
</dbReference>
<dbReference type="Proteomes" id="UP000075714">
    <property type="component" value="Unassembled WGS sequence"/>
</dbReference>
<name>A0A150H312_GONPE</name>
<evidence type="ECO:0000313" key="2">
    <source>
        <dbReference type="EMBL" id="KXZ56425.1"/>
    </source>
</evidence>
<dbReference type="InterPro" id="IPR016024">
    <property type="entry name" value="ARM-type_fold"/>
</dbReference>
<dbReference type="InterPro" id="IPR011989">
    <property type="entry name" value="ARM-like"/>
</dbReference>
<dbReference type="AlphaFoldDB" id="A0A150H312"/>
<feature type="region of interest" description="Disordered" evidence="1">
    <location>
        <begin position="361"/>
        <end position="380"/>
    </location>
</feature>